<dbReference type="GO" id="GO:0005634">
    <property type="term" value="C:nucleus"/>
    <property type="evidence" value="ECO:0007669"/>
    <property type="project" value="UniProtKB-SubCell"/>
</dbReference>
<feature type="repeat" description="ANK" evidence="3">
    <location>
        <begin position="136"/>
        <end position="168"/>
    </location>
</feature>
<evidence type="ECO:0000313" key="6">
    <source>
        <dbReference type="Proteomes" id="UP000541154"/>
    </source>
</evidence>
<sequence length="646" mass="72054">MSLLLLPTELILIIAGSLGAQRDINALCQANKYLYDLLVTHLYRFHVLNHDSSALQWAAKHGLVSTVKRLVEAGADLHEEKEGRKVPIPSLGRWTKWALYPPPDTPLMIVAAQHGQDSMIDYLLEQGLDPNVVCDTGDTPLSLVAKQGSISIAQKLLAKGATADTFFHEKCNMSVPPVVEPAGKGDLAMVRLMVEDVKRNHQTRLWIHLGDALLRAATCGRDNVVHYVLSQGADIERADDRDMRSLYLAAYNGHESTTAVSASGGASDATEPAQNARSASFEGYPAQDHPWRKVVLPLAQDSLCLRLSILSLSAAHKSVKSANSFILQANRFLHYATLRALNRELGRELELIEPSSDGSSLSTILATALVLCYGEMLTPRSTNWGIHLNACRTIIDRYRLQGPREPEAEVRQFLIKEVIDVTILSSMTSFTRWQSPKNVASAAPSTVQNHFWTFTDIISEATAVERHRHKLISEGREAPDVDIGMWRDKLDQASLLVSTSASCVFDDETARHRFDAVIRAHYYACYIYIHQALAPPADKTSQQIAYFVRLLFYEIRAITADSPHSFAHALFFPLFIAGTECSVDTLQQTLINTIYKEFMSITGLWCNYSGLQFLYAFWARPDASRGTNWVRYAREHEDQLGPFLVF</sequence>
<dbReference type="EMBL" id="SPNV01000154">
    <property type="protein sequence ID" value="KAF5859754.1"/>
    <property type="molecule type" value="Genomic_DNA"/>
</dbReference>
<feature type="chain" id="PRO_5034096602" evidence="4">
    <location>
        <begin position="20"/>
        <end position="646"/>
    </location>
</feature>
<dbReference type="Proteomes" id="UP000541154">
    <property type="component" value="Unassembled WGS sequence"/>
</dbReference>
<dbReference type="SMART" id="SM00248">
    <property type="entry name" value="ANK"/>
    <property type="match status" value="4"/>
</dbReference>
<dbReference type="InterPro" id="IPR036770">
    <property type="entry name" value="Ankyrin_rpt-contain_sf"/>
</dbReference>
<dbReference type="PROSITE" id="PS50297">
    <property type="entry name" value="ANK_REP_REGION"/>
    <property type="match status" value="2"/>
</dbReference>
<dbReference type="InterPro" id="IPR021858">
    <property type="entry name" value="Fun_TF"/>
</dbReference>
<dbReference type="PROSITE" id="PS50088">
    <property type="entry name" value="ANK_REPEAT"/>
    <property type="match status" value="2"/>
</dbReference>
<dbReference type="SUPFAM" id="SSF48403">
    <property type="entry name" value="Ankyrin repeat"/>
    <property type="match status" value="1"/>
</dbReference>
<gene>
    <name evidence="5" type="ORF">ETB97_002476</name>
</gene>
<keyword evidence="3" id="KW-0040">ANK repeat</keyword>
<reference evidence="5 6" key="1">
    <citation type="submission" date="2019-04" db="EMBL/GenBank/DDBJ databases">
        <title>Aspergillus burnettii sp. nov., novel species from soil in southeast Queensland.</title>
        <authorList>
            <person name="Gilchrist C.L.M."/>
            <person name="Pitt J.I."/>
            <person name="Lange L."/>
            <person name="Lacey H.J."/>
            <person name="Vuong D."/>
            <person name="Midgley D.J."/>
            <person name="Greenfield P."/>
            <person name="Bradbury M."/>
            <person name="Lacey E."/>
            <person name="Busk P.K."/>
            <person name="Pilgaard B."/>
            <person name="Chooi Y.H."/>
            <person name="Piggott A.M."/>
        </authorList>
    </citation>
    <scope>NUCLEOTIDE SEQUENCE [LARGE SCALE GENOMIC DNA]</scope>
    <source>
        <strain evidence="5 6">FRR 5400</strain>
    </source>
</reference>
<dbReference type="InterPro" id="IPR002110">
    <property type="entry name" value="Ankyrin_rpt"/>
</dbReference>
<accession>A0A8H6E544</accession>
<evidence type="ECO:0000256" key="3">
    <source>
        <dbReference type="PROSITE-ProRule" id="PRU00023"/>
    </source>
</evidence>
<dbReference type="Pfam" id="PF00023">
    <property type="entry name" value="Ank"/>
    <property type="match status" value="1"/>
</dbReference>
<evidence type="ECO:0000256" key="2">
    <source>
        <dbReference type="ARBA" id="ARBA00023242"/>
    </source>
</evidence>
<dbReference type="AlphaFoldDB" id="A0A8H6E544"/>
<comment type="subcellular location">
    <subcellularLocation>
        <location evidence="1">Nucleus</location>
    </subcellularLocation>
</comment>
<keyword evidence="6" id="KW-1185">Reference proteome</keyword>
<evidence type="ECO:0000256" key="4">
    <source>
        <dbReference type="SAM" id="SignalP"/>
    </source>
</evidence>
<dbReference type="Pfam" id="PF12796">
    <property type="entry name" value="Ank_2"/>
    <property type="match status" value="1"/>
</dbReference>
<dbReference type="Gene3D" id="1.25.40.20">
    <property type="entry name" value="Ankyrin repeat-containing domain"/>
    <property type="match status" value="2"/>
</dbReference>
<keyword evidence="4" id="KW-0732">Signal</keyword>
<evidence type="ECO:0000256" key="1">
    <source>
        <dbReference type="ARBA" id="ARBA00004123"/>
    </source>
</evidence>
<feature type="signal peptide" evidence="4">
    <location>
        <begin position="1"/>
        <end position="19"/>
    </location>
</feature>
<dbReference type="PANTHER" id="PTHR37534">
    <property type="entry name" value="TRANSCRIPTIONAL ACTIVATOR PROTEIN UGA3"/>
    <property type="match status" value="1"/>
</dbReference>
<protein>
    <submittedName>
        <fullName evidence="5">Uncharacterized protein</fullName>
    </submittedName>
</protein>
<proteinExistence type="predicted"/>
<evidence type="ECO:0000313" key="5">
    <source>
        <dbReference type="EMBL" id="KAF5859754.1"/>
    </source>
</evidence>
<feature type="repeat" description="ANK" evidence="3">
    <location>
        <begin position="50"/>
        <end position="82"/>
    </location>
</feature>
<dbReference type="Pfam" id="PF11951">
    <property type="entry name" value="Fungal_trans_2"/>
    <property type="match status" value="1"/>
</dbReference>
<keyword evidence="2" id="KW-0539">Nucleus</keyword>
<dbReference type="PANTHER" id="PTHR37534:SF46">
    <property type="entry name" value="ZN(II)2CYS6 TRANSCRIPTION FACTOR (EUROFUNG)"/>
    <property type="match status" value="1"/>
</dbReference>
<name>A0A8H6E544_PETAA</name>
<comment type="caution">
    <text evidence="5">The sequence shown here is derived from an EMBL/GenBank/DDBJ whole genome shotgun (WGS) entry which is preliminary data.</text>
</comment>
<organism evidence="5 6">
    <name type="scientific">Petromyces alliaceus</name>
    <name type="common">Aspergillus alliaceus</name>
    <dbReference type="NCBI Taxonomy" id="209559"/>
    <lineage>
        <taxon>Eukaryota</taxon>
        <taxon>Fungi</taxon>
        <taxon>Dikarya</taxon>
        <taxon>Ascomycota</taxon>
        <taxon>Pezizomycotina</taxon>
        <taxon>Eurotiomycetes</taxon>
        <taxon>Eurotiomycetidae</taxon>
        <taxon>Eurotiales</taxon>
        <taxon>Aspergillaceae</taxon>
        <taxon>Aspergillus</taxon>
        <taxon>Aspergillus subgen. Circumdati</taxon>
    </lineage>
</organism>